<feature type="region of interest" description="Disordered" evidence="1">
    <location>
        <begin position="301"/>
        <end position="361"/>
    </location>
</feature>
<evidence type="ECO:0000256" key="1">
    <source>
        <dbReference type="SAM" id="MobiDB-lite"/>
    </source>
</evidence>
<keyword evidence="3" id="KW-1185">Reference proteome</keyword>
<feature type="compositionally biased region" description="Polar residues" evidence="1">
    <location>
        <begin position="31"/>
        <end position="44"/>
    </location>
</feature>
<feature type="compositionally biased region" description="Low complexity" evidence="1">
    <location>
        <begin position="178"/>
        <end position="190"/>
    </location>
</feature>
<feature type="compositionally biased region" description="Pro residues" evidence="1">
    <location>
        <begin position="191"/>
        <end position="201"/>
    </location>
</feature>
<accession>A0ABQ8U9T8</accession>
<evidence type="ECO:0000313" key="3">
    <source>
        <dbReference type="Proteomes" id="UP001141327"/>
    </source>
</evidence>
<feature type="compositionally biased region" description="Polar residues" evidence="1">
    <location>
        <begin position="121"/>
        <end position="137"/>
    </location>
</feature>
<feature type="compositionally biased region" description="Low complexity" evidence="1">
    <location>
        <begin position="54"/>
        <end position="63"/>
    </location>
</feature>
<feature type="compositionally biased region" description="Pro residues" evidence="1">
    <location>
        <begin position="146"/>
        <end position="157"/>
    </location>
</feature>
<feature type="region of interest" description="Disordered" evidence="1">
    <location>
        <begin position="1"/>
        <end position="289"/>
    </location>
</feature>
<reference evidence="2" key="1">
    <citation type="journal article" date="2022" name="bioRxiv">
        <title>Genomics of Preaxostyla Flagellates Illuminates Evolutionary Transitions and the Path Towards Mitochondrial Loss.</title>
        <authorList>
            <person name="Novak L.V.F."/>
            <person name="Treitli S.C."/>
            <person name="Pyrih J."/>
            <person name="Halakuc P."/>
            <person name="Pipaliya S.V."/>
            <person name="Vacek V."/>
            <person name="Brzon O."/>
            <person name="Soukal P."/>
            <person name="Eme L."/>
            <person name="Dacks J.B."/>
            <person name="Karnkowska A."/>
            <person name="Elias M."/>
            <person name="Hampl V."/>
        </authorList>
    </citation>
    <scope>NUCLEOTIDE SEQUENCE</scope>
    <source>
        <strain evidence="2">RCP-MX</strain>
    </source>
</reference>
<name>A0ABQ8U9T8_9EUKA</name>
<dbReference type="EMBL" id="JAPMOS010000163">
    <property type="protein sequence ID" value="KAJ4454352.1"/>
    <property type="molecule type" value="Genomic_DNA"/>
</dbReference>
<gene>
    <name evidence="2" type="ORF">PAPYR_10954</name>
</gene>
<feature type="compositionally biased region" description="Pro residues" evidence="1">
    <location>
        <begin position="1"/>
        <end position="11"/>
    </location>
</feature>
<feature type="compositionally biased region" description="Polar residues" evidence="1">
    <location>
        <begin position="256"/>
        <end position="265"/>
    </location>
</feature>
<feature type="compositionally biased region" description="Low complexity" evidence="1">
    <location>
        <begin position="244"/>
        <end position="255"/>
    </location>
</feature>
<proteinExistence type="predicted"/>
<evidence type="ECO:0000313" key="2">
    <source>
        <dbReference type="EMBL" id="KAJ4454352.1"/>
    </source>
</evidence>
<feature type="compositionally biased region" description="Basic and acidic residues" evidence="1">
    <location>
        <begin position="279"/>
        <end position="289"/>
    </location>
</feature>
<sequence>MQTQGVPPPPAVDRSPKAGYVYFHTAIHPSPAQTPQQSPDSQRNPPHDIPAPSPSGSRTPSGTHQRNRLFDMKAIPQVPPELRKHAATPTNQSSTPPYFRDGEEEKKQLYTALADIALAHEQNTARTPSTDGGSTRPANAEATLVPEPPATRPPPASTPRNSRTPISFLTQQAIQKGTPATPAADSSARPSTPPPSGPMQTPPSHRLAQTEHHRRTVAHPGAGETNPFPPAPAPQVGTPLLLPQQREAVRQQQQQIAMLTQTQSPRIRLEQSPPSPRSPAEDKPEAARHIENLLLSLPVMPPSTPYGAGPALSPPRSFCTPHASPLPQPAKAKGAARPEADSGDEYEEEMRAHQQQRHVAA</sequence>
<comment type="caution">
    <text evidence="2">The sequence shown here is derived from an EMBL/GenBank/DDBJ whole genome shotgun (WGS) entry which is preliminary data.</text>
</comment>
<protein>
    <submittedName>
        <fullName evidence="2">Uncharacterized protein</fullName>
    </submittedName>
</protein>
<dbReference type="Proteomes" id="UP001141327">
    <property type="component" value="Unassembled WGS sequence"/>
</dbReference>
<organism evidence="2 3">
    <name type="scientific">Paratrimastix pyriformis</name>
    <dbReference type="NCBI Taxonomy" id="342808"/>
    <lineage>
        <taxon>Eukaryota</taxon>
        <taxon>Metamonada</taxon>
        <taxon>Preaxostyla</taxon>
        <taxon>Paratrimastigidae</taxon>
        <taxon>Paratrimastix</taxon>
    </lineage>
</organism>